<dbReference type="InterPro" id="IPR005672">
    <property type="entry name" value="Phosphate_PstA"/>
</dbReference>
<dbReference type="Proteomes" id="UP000319769">
    <property type="component" value="Unassembled WGS sequence"/>
</dbReference>
<evidence type="ECO:0000256" key="1">
    <source>
        <dbReference type="ARBA" id="ARBA00003510"/>
    </source>
</evidence>
<feature type="transmembrane region" description="Helical" evidence="10">
    <location>
        <begin position="125"/>
        <end position="148"/>
    </location>
</feature>
<evidence type="ECO:0000256" key="8">
    <source>
        <dbReference type="ARBA" id="ARBA00022989"/>
    </source>
</evidence>
<proteinExistence type="inferred from homology"/>
<feature type="transmembrane region" description="Helical" evidence="10">
    <location>
        <begin position="206"/>
        <end position="227"/>
    </location>
</feature>
<feature type="transmembrane region" description="Helical" evidence="10">
    <location>
        <begin position="278"/>
        <end position="304"/>
    </location>
</feature>
<dbReference type="Gene3D" id="1.10.3720.10">
    <property type="entry name" value="MetI-like"/>
    <property type="match status" value="1"/>
</dbReference>
<evidence type="ECO:0000256" key="2">
    <source>
        <dbReference type="ARBA" id="ARBA00004651"/>
    </source>
</evidence>
<name>A0A5N0V553_9PSEU</name>
<keyword evidence="8 10" id="KW-1133">Transmembrane helix</keyword>
<dbReference type="InterPro" id="IPR000515">
    <property type="entry name" value="MetI-like"/>
</dbReference>
<evidence type="ECO:0000313" key="12">
    <source>
        <dbReference type="EMBL" id="KAA9161125.1"/>
    </source>
</evidence>
<keyword evidence="4" id="KW-0813">Transport</keyword>
<dbReference type="GO" id="GO:0035435">
    <property type="term" value="P:phosphate ion transmembrane transport"/>
    <property type="evidence" value="ECO:0007669"/>
    <property type="project" value="InterPro"/>
</dbReference>
<evidence type="ECO:0000256" key="5">
    <source>
        <dbReference type="ARBA" id="ARBA00022475"/>
    </source>
</evidence>
<dbReference type="OrthoDB" id="9775069at2"/>
<comment type="function">
    <text evidence="1">Part of the binding-protein-dependent transport system for phosphate; probably responsible for the translocation of the substrate across the membrane.</text>
</comment>
<reference evidence="12" key="1">
    <citation type="submission" date="2019-09" db="EMBL/GenBank/DDBJ databases">
        <authorList>
            <person name="Teo W.F.A."/>
            <person name="Duangmal K."/>
        </authorList>
    </citation>
    <scope>NUCLEOTIDE SEQUENCE [LARGE SCALE GENOMIC DNA]</scope>
    <source>
        <strain evidence="12">K81G1</strain>
    </source>
</reference>
<keyword evidence="9 10" id="KW-0472">Membrane</keyword>
<evidence type="ECO:0000256" key="4">
    <source>
        <dbReference type="ARBA" id="ARBA00022448"/>
    </source>
</evidence>
<dbReference type="AlphaFoldDB" id="A0A5N0V553"/>
<comment type="caution">
    <text evidence="12">The sequence shown here is derived from an EMBL/GenBank/DDBJ whole genome shotgun (WGS) entry which is preliminary data.</text>
</comment>
<dbReference type="InterPro" id="IPR051408">
    <property type="entry name" value="Phosphate_transprt_permease"/>
</dbReference>
<dbReference type="GO" id="GO:0005886">
    <property type="term" value="C:plasma membrane"/>
    <property type="evidence" value="ECO:0007669"/>
    <property type="project" value="UniProtKB-SubCell"/>
</dbReference>
<dbReference type="PROSITE" id="PS50928">
    <property type="entry name" value="ABC_TM1"/>
    <property type="match status" value="1"/>
</dbReference>
<protein>
    <recommendedName>
        <fullName evidence="10">Phosphate transport system permease protein PstA</fullName>
    </recommendedName>
</protein>
<evidence type="ECO:0000256" key="9">
    <source>
        <dbReference type="ARBA" id="ARBA00023136"/>
    </source>
</evidence>
<gene>
    <name evidence="12" type="primary">pstA</name>
    <name evidence="12" type="ORF">FPZ12_015335</name>
</gene>
<keyword evidence="5 10" id="KW-1003">Cell membrane</keyword>
<dbReference type="RefSeq" id="WP_144759471.1">
    <property type="nucleotide sequence ID" value="NZ_VMNW02000018.1"/>
</dbReference>
<comment type="similarity">
    <text evidence="3 10">Belongs to the binding-protein-dependent transport system permease family. CysTW subfamily.</text>
</comment>
<sequence length="308" mass="33179">MTSTLSDTDRPALTPAFQKVSAKRKLKNAVATGLVWLSFLIALVPLVWVLYTVIANGIKRVPFTNWWSEDFGSVLSDEVGGGVLHAIIGTLEQGLICAIIAVPIGLLTAIYLVEYGRGARLARITTFMVDILSGVPSIVAALFIYALWITTLGLPRSGFAVSLALVLLMIPVVVRSAEEMLQIVPDDLREASYALGVPKWKTIMRVVLPTALSGIISGVTMALARVMGETAPLLVLVGYSAYVNWDVFHNEQASLPLLMNNERATNTMEPGSVGFDRIWGAALTLVLIIAVINLLATLVARVVAPKKK</sequence>
<feature type="transmembrane region" description="Helical" evidence="10">
    <location>
        <begin position="29"/>
        <end position="54"/>
    </location>
</feature>
<organism evidence="12 13">
    <name type="scientific">Amycolatopsis acidicola</name>
    <dbReference type="NCBI Taxonomy" id="2596893"/>
    <lineage>
        <taxon>Bacteria</taxon>
        <taxon>Bacillati</taxon>
        <taxon>Actinomycetota</taxon>
        <taxon>Actinomycetes</taxon>
        <taxon>Pseudonocardiales</taxon>
        <taxon>Pseudonocardiaceae</taxon>
        <taxon>Amycolatopsis</taxon>
    </lineage>
</organism>
<accession>A0A5N0V553</accession>
<feature type="domain" description="ABC transmembrane type-1" evidence="11">
    <location>
        <begin position="87"/>
        <end position="300"/>
    </location>
</feature>
<dbReference type="PANTHER" id="PTHR42922">
    <property type="entry name" value="PHOSPHATE TRANSPORT SYSTEM PERMEASE PROTEIN PSTA"/>
    <property type="match status" value="1"/>
</dbReference>
<dbReference type="EMBL" id="VMNW02000018">
    <property type="protein sequence ID" value="KAA9161125.1"/>
    <property type="molecule type" value="Genomic_DNA"/>
</dbReference>
<evidence type="ECO:0000256" key="10">
    <source>
        <dbReference type="RuleBase" id="RU363043"/>
    </source>
</evidence>
<dbReference type="InterPro" id="IPR035906">
    <property type="entry name" value="MetI-like_sf"/>
</dbReference>
<dbReference type="NCBIfam" id="TIGR00974">
    <property type="entry name" value="3a0107s02c"/>
    <property type="match status" value="1"/>
</dbReference>
<dbReference type="Pfam" id="PF00528">
    <property type="entry name" value="BPD_transp_1"/>
    <property type="match status" value="1"/>
</dbReference>
<evidence type="ECO:0000313" key="13">
    <source>
        <dbReference type="Proteomes" id="UP000319769"/>
    </source>
</evidence>
<dbReference type="PANTHER" id="PTHR42922:SF1">
    <property type="entry name" value="PHOSPHATE TRANSPORT SYSTEM PERMEASE PROTEIN PSTA"/>
    <property type="match status" value="1"/>
</dbReference>
<keyword evidence="6" id="KW-0592">Phosphate transport</keyword>
<comment type="subcellular location">
    <subcellularLocation>
        <location evidence="2 10">Cell membrane</location>
        <topology evidence="2 10">Multi-pass membrane protein</topology>
    </subcellularLocation>
</comment>
<dbReference type="SUPFAM" id="SSF161098">
    <property type="entry name" value="MetI-like"/>
    <property type="match status" value="1"/>
</dbReference>
<evidence type="ECO:0000256" key="3">
    <source>
        <dbReference type="ARBA" id="ARBA00007069"/>
    </source>
</evidence>
<evidence type="ECO:0000256" key="7">
    <source>
        <dbReference type="ARBA" id="ARBA00022692"/>
    </source>
</evidence>
<feature type="transmembrane region" description="Helical" evidence="10">
    <location>
        <begin position="154"/>
        <end position="174"/>
    </location>
</feature>
<evidence type="ECO:0000259" key="11">
    <source>
        <dbReference type="PROSITE" id="PS50928"/>
    </source>
</evidence>
<keyword evidence="13" id="KW-1185">Reference proteome</keyword>
<keyword evidence="7 10" id="KW-0812">Transmembrane</keyword>
<feature type="transmembrane region" description="Helical" evidence="10">
    <location>
        <begin position="93"/>
        <end position="113"/>
    </location>
</feature>
<evidence type="ECO:0000256" key="6">
    <source>
        <dbReference type="ARBA" id="ARBA00022592"/>
    </source>
</evidence>
<dbReference type="GO" id="GO:0005315">
    <property type="term" value="F:phosphate transmembrane transporter activity"/>
    <property type="evidence" value="ECO:0007669"/>
    <property type="project" value="InterPro"/>
</dbReference>
<dbReference type="CDD" id="cd06261">
    <property type="entry name" value="TM_PBP2"/>
    <property type="match status" value="1"/>
</dbReference>